<dbReference type="Proteomes" id="UP001489719">
    <property type="component" value="Unassembled WGS sequence"/>
</dbReference>
<comment type="caution">
    <text evidence="1">The sequence shown here is derived from an EMBL/GenBank/DDBJ whole genome shotgun (WGS) entry which is preliminary data.</text>
</comment>
<reference evidence="2" key="1">
    <citation type="journal article" date="2024" name="Front. Bioeng. Biotechnol.">
        <title>Genome-scale model development and genomic sequencing of the oleaginous clade Lipomyces.</title>
        <authorList>
            <person name="Czajka J.J."/>
            <person name="Han Y."/>
            <person name="Kim J."/>
            <person name="Mondo S.J."/>
            <person name="Hofstad B.A."/>
            <person name="Robles A."/>
            <person name="Haridas S."/>
            <person name="Riley R."/>
            <person name="LaButti K."/>
            <person name="Pangilinan J."/>
            <person name="Andreopoulos W."/>
            <person name="Lipzen A."/>
            <person name="Yan J."/>
            <person name="Wang M."/>
            <person name="Ng V."/>
            <person name="Grigoriev I.V."/>
            <person name="Spatafora J.W."/>
            <person name="Magnuson J.K."/>
            <person name="Baker S.E."/>
            <person name="Pomraning K.R."/>
        </authorList>
    </citation>
    <scope>NUCLEOTIDE SEQUENCE [LARGE SCALE GENOMIC DNA]</scope>
    <source>
        <strain evidence="2">CBS 10300</strain>
    </source>
</reference>
<gene>
    <name evidence="1" type="ORF">V1517DRAFT_8246</name>
</gene>
<sequence>MFRLLNVYTISLFASLGGLLYGFEISSMSGVINTDQYKNYYGNPLGARQGGITSAMPAGSIVGALLAGFLGDLLSRKITIQIGAVIWCIGSAIQSASIGVGMLVAGRVVSGVCVGLTSVLVPIYQSEIAPRKIRGRVVTFQQLALTLGILIQYAIQYGCSFIQSDAAFRLPWAIQAIPAVILFIGLFWLPFSPRWLASVDRWDEALKTLALLRTPNNDMNNPFVLAEYRDIEDQIRIERESESSPLVELMSRKMRKRVVLAVAVHVCNQLTGSNLLDYYILYIYRSVGVTDPDVAAFIQYVIKVVMTVPALLWSDRWGRRPFLIIGAIIMAACFFVVSGLLGGYSQHDPSLNQPYTSIVIGRAYATRLIQAFCYLAIAAFNLSWAPIPWIYSAEIVPLRIRVKAVSLALFCRWTINFAIGFAIPPLFRASTWGTFLMFGLFNLGASIFVFFAAPETKQRTLEEMDEIFEHGRPFRTFWSGGRSIGVGGKWWHMS</sequence>
<dbReference type="EMBL" id="MU970135">
    <property type="protein sequence ID" value="KAK9320307.1"/>
    <property type="molecule type" value="Genomic_DNA"/>
</dbReference>
<organism evidence="1 2">
    <name type="scientific">Lipomyces orientalis</name>
    <dbReference type="NCBI Taxonomy" id="1233043"/>
    <lineage>
        <taxon>Eukaryota</taxon>
        <taxon>Fungi</taxon>
        <taxon>Dikarya</taxon>
        <taxon>Ascomycota</taxon>
        <taxon>Saccharomycotina</taxon>
        <taxon>Lipomycetes</taxon>
        <taxon>Lipomycetales</taxon>
        <taxon>Lipomycetaceae</taxon>
        <taxon>Lipomyces</taxon>
    </lineage>
</organism>
<proteinExistence type="predicted"/>
<protein>
    <submittedName>
        <fullName evidence="1">General substrate transporter</fullName>
    </submittedName>
</protein>
<evidence type="ECO:0000313" key="1">
    <source>
        <dbReference type="EMBL" id="KAK9320307.1"/>
    </source>
</evidence>
<name>A0ACC3THG2_9ASCO</name>
<accession>A0ACC3THG2</accession>
<keyword evidence="2" id="KW-1185">Reference proteome</keyword>
<evidence type="ECO:0000313" key="2">
    <source>
        <dbReference type="Proteomes" id="UP001489719"/>
    </source>
</evidence>